<dbReference type="RefSeq" id="WP_378246766.1">
    <property type="nucleotide sequence ID" value="NZ_JBHSKF010000004.1"/>
</dbReference>
<evidence type="ECO:0000313" key="1">
    <source>
        <dbReference type="EMBL" id="MFC5287618.1"/>
    </source>
</evidence>
<dbReference type="Proteomes" id="UP001596157">
    <property type="component" value="Unassembled WGS sequence"/>
</dbReference>
<evidence type="ECO:0000313" key="2">
    <source>
        <dbReference type="Proteomes" id="UP001596157"/>
    </source>
</evidence>
<reference evidence="2" key="1">
    <citation type="journal article" date="2019" name="Int. J. Syst. Evol. Microbiol.">
        <title>The Global Catalogue of Microorganisms (GCM) 10K type strain sequencing project: providing services to taxonomists for standard genome sequencing and annotation.</title>
        <authorList>
            <consortium name="The Broad Institute Genomics Platform"/>
            <consortium name="The Broad Institute Genome Sequencing Center for Infectious Disease"/>
            <person name="Wu L."/>
            <person name="Ma J."/>
        </authorList>
    </citation>
    <scope>NUCLEOTIDE SEQUENCE [LARGE SCALE GENOMIC DNA]</scope>
    <source>
        <strain evidence="2">CCUG 59778</strain>
    </source>
</reference>
<keyword evidence="2" id="KW-1185">Reference proteome</keyword>
<proteinExistence type="predicted"/>
<name>A0ABW0EJL2_9PSEU</name>
<accession>A0ABW0EJL2</accession>
<protein>
    <submittedName>
        <fullName evidence="1">Uncharacterized protein</fullName>
    </submittedName>
</protein>
<gene>
    <name evidence="1" type="ORF">ACFPM7_11210</name>
</gene>
<dbReference type="EMBL" id="JBHSKF010000004">
    <property type="protein sequence ID" value="MFC5287618.1"/>
    <property type="molecule type" value="Genomic_DNA"/>
</dbReference>
<comment type="caution">
    <text evidence="1">The sequence shown here is derived from an EMBL/GenBank/DDBJ whole genome shotgun (WGS) entry which is preliminary data.</text>
</comment>
<sequence>MAAIPEVKIVEVVKGLVVVAGLAANVAQADIARAAADLAKEYGKSSSREVEAEIARRLRNKG</sequence>
<organism evidence="1 2">
    <name type="scientific">Actinokineospora guangxiensis</name>
    <dbReference type="NCBI Taxonomy" id="1490288"/>
    <lineage>
        <taxon>Bacteria</taxon>
        <taxon>Bacillati</taxon>
        <taxon>Actinomycetota</taxon>
        <taxon>Actinomycetes</taxon>
        <taxon>Pseudonocardiales</taxon>
        <taxon>Pseudonocardiaceae</taxon>
        <taxon>Actinokineospora</taxon>
    </lineage>
</organism>